<protein>
    <submittedName>
        <fullName evidence="2">Uncharacterized protein</fullName>
    </submittedName>
</protein>
<dbReference type="GeneTree" id="ENSGT00960000191714"/>
<dbReference type="Ensembl" id="ENSSMRT00000004802.1">
    <property type="protein sequence ID" value="ENSSMRP00000004052.1"/>
    <property type="gene ID" value="ENSSMRG00000003380.1"/>
</dbReference>
<accession>A0A8D0BCQ9</accession>
<evidence type="ECO:0000256" key="1">
    <source>
        <dbReference type="SAM" id="Phobius"/>
    </source>
</evidence>
<keyword evidence="1" id="KW-0472">Membrane</keyword>
<reference evidence="2" key="1">
    <citation type="submission" date="2025-08" db="UniProtKB">
        <authorList>
            <consortium name="Ensembl"/>
        </authorList>
    </citation>
    <scope>IDENTIFICATION</scope>
</reference>
<reference evidence="2" key="2">
    <citation type="submission" date="2025-09" db="UniProtKB">
        <authorList>
            <consortium name="Ensembl"/>
        </authorList>
    </citation>
    <scope>IDENTIFICATION</scope>
</reference>
<evidence type="ECO:0000313" key="3">
    <source>
        <dbReference type="Proteomes" id="UP000694421"/>
    </source>
</evidence>
<proteinExistence type="predicted"/>
<sequence length="68" mass="7659">MAIRLDDFKKVQFIARKWTLPHLPPRHPQRHVSLLCSCVLATAKLILSGFFVGARGLQPQTGAVYFLV</sequence>
<keyword evidence="3" id="KW-1185">Reference proteome</keyword>
<keyword evidence="1" id="KW-1133">Transmembrane helix</keyword>
<keyword evidence="1" id="KW-0812">Transmembrane</keyword>
<feature type="transmembrane region" description="Helical" evidence="1">
    <location>
        <begin position="32"/>
        <end position="52"/>
    </location>
</feature>
<organism evidence="2 3">
    <name type="scientific">Salvator merianae</name>
    <name type="common">Argentine black and white tegu</name>
    <name type="synonym">Tupinambis merianae</name>
    <dbReference type="NCBI Taxonomy" id="96440"/>
    <lineage>
        <taxon>Eukaryota</taxon>
        <taxon>Metazoa</taxon>
        <taxon>Chordata</taxon>
        <taxon>Craniata</taxon>
        <taxon>Vertebrata</taxon>
        <taxon>Euteleostomi</taxon>
        <taxon>Lepidosauria</taxon>
        <taxon>Squamata</taxon>
        <taxon>Bifurcata</taxon>
        <taxon>Unidentata</taxon>
        <taxon>Episquamata</taxon>
        <taxon>Laterata</taxon>
        <taxon>Teiioidea</taxon>
        <taxon>Teiidae</taxon>
        <taxon>Salvator</taxon>
    </lineage>
</organism>
<dbReference type="Proteomes" id="UP000694421">
    <property type="component" value="Unplaced"/>
</dbReference>
<name>A0A8D0BCQ9_SALMN</name>
<dbReference type="AlphaFoldDB" id="A0A8D0BCQ9"/>
<evidence type="ECO:0000313" key="2">
    <source>
        <dbReference type="Ensembl" id="ENSSMRP00000004052.1"/>
    </source>
</evidence>